<evidence type="ECO:0000313" key="4">
    <source>
        <dbReference type="Proteomes" id="UP000245783"/>
    </source>
</evidence>
<evidence type="ECO:0000313" key="3">
    <source>
        <dbReference type="EMBL" id="PWN42460.1"/>
    </source>
</evidence>
<accession>A0A316VY91</accession>
<feature type="region of interest" description="Disordered" evidence="1">
    <location>
        <begin position="1"/>
        <end position="128"/>
    </location>
</feature>
<reference evidence="3 4" key="1">
    <citation type="journal article" date="2018" name="Mol. Biol. Evol.">
        <title>Broad Genomic Sampling Reveals a Smut Pathogenic Ancestry of the Fungal Clade Ustilaginomycotina.</title>
        <authorList>
            <person name="Kijpornyongpan T."/>
            <person name="Mondo S.J."/>
            <person name="Barry K."/>
            <person name="Sandor L."/>
            <person name="Lee J."/>
            <person name="Lipzen A."/>
            <person name="Pangilinan J."/>
            <person name="LaButti K."/>
            <person name="Hainaut M."/>
            <person name="Henrissat B."/>
            <person name="Grigoriev I.V."/>
            <person name="Spatafora J.W."/>
            <person name="Aime M.C."/>
        </authorList>
    </citation>
    <scope>NUCLEOTIDE SEQUENCE [LARGE SCALE GENOMIC DNA]</scope>
    <source>
        <strain evidence="3 4">MCA 4658</strain>
    </source>
</reference>
<organism evidence="3 4">
    <name type="scientific">Ceraceosorus guamensis</name>
    <dbReference type="NCBI Taxonomy" id="1522189"/>
    <lineage>
        <taxon>Eukaryota</taxon>
        <taxon>Fungi</taxon>
        <taxon>Dikarya</taxon>
        <taxon>Basidiomycota</taxon>
        <taxon>Ustilaginomycotina</taxon>
        <taxon>Exobasidiomycetes</taxon>
        <taxon>Ceraceosorales</taxon>
        <taxon>Ceraceosoraceae</taxon>
        <taxon>Ceraceosorus</taxon>
    </lineage>
</organism>
<dbReference type="AlphaFoldDB" id="A0A316VY91"/>
<sequence length="406" mass="43475">MTITSKTPRRPEKVTNGELKVPEAEVSSQAQPSPPKRSVSFGPASSAPANGFNMSSGAGLGATTSNGLGGSSTTGIGAGPSAPATPARGSSIAGSNESSTSTPSSALKPALKASAQGRKLPPAEQYSHPDPLLRRLRLLDEHGKPIDLKSFFKGAKVVGFYFSSQWAGQPLKEYHKTISEFCRNHPNDFKCIYVSVDVDEQWYKAGVKGKPWVSMAWNDGSSLPSERADTTASATAPSSPIFHNNEDYLLAGEVDIDESLSRTDTDGTAYLRPFSRVHLASKLNIIAAPTLCVYHIDKAKMLDWNVRMARIKPGSDAETWERWVKGEPAKSFGFQDAFYAAPASFIMCGVAIVLWLVVFFFGQDYNVLRYAINALDGSIAKSRTGLQDISASAFDAAAEARKAGGL</sequence>
<gene>
    <name evidence="3" type="ORF">IE81DRAFT_323429</name>
</gene>
<feature type="transmembrane region" description="Helical" evidence="2">
    <location>
        <begin position="337"/>
        <end position="361"/>
    </location>
</feature>
<dbReference type="Gene3D" id="3.40.30.10">
    <property type="entry name" value="Glutaredoxin"/>
    <property type="match status" value="1"/>
</dbReference>
<dbReference type="InParanoid" id="A0A316VY91"/>
<dbReference type="RefSeq" id="XP_025369620.1">
    <property type="nucleotide sequence ID" value="XM_025513947.1"/>
</dbReference>
<keyword evidence="2" id="KW-1133">Transmembrane helix</keyword>
<feature type="compositionally biased region" description="Gly residues" evidence="1">
    <location>
        <begin position="67"/>
        <end position="78"/>
    </location>
</feature>
<name>A0A316VY91_9BASI</name>
<evidence type="ECO:0000256" key="2">
    <source>
        <dbReference type="SAM" id="Phobius"/>
    </source>
</evidence>
<dbReference type="GeneID" id="37035817"/>
<keyword evidence="2" id="KW-0472">Membrane</keyword>
<feature type="compositionally biased region" description="Basic and acidic residues" evidence="1">
    <location>
        <begin position="9"/>
        <end position="23"/>
    </location>
</feature>
<dbReference type="EMBL" id="KZ819379">
    <property type="protein sequence ID" value="PWN42460.1"/>
    <property type="molecule type" value="Genomic_DNA"/>
</dbReference>
<protein>
    <submittedName>
        <fullName evidence="3">Uncharacterized protein</fullName>
    </submittedName>
</protein>
<dbReference type="Proteomes" id="UP000245783">
    <property type="component" value="Unassembled WGS sequence"/>
</dbReference>
<proteinExistence type="predicted"/>
<dbReference type="OrthoDB" id="409136at2759"/>
<evidence type="ECO:0000256" key="1">
    <source>
        <dbReference type="SAM" id="MobiDB-lite"/>
    </source>
</evidence>
<keyword evidence="4" id="KW-1185">Reference proteome</keyword>
<feature type="compositionally biased region" description="Low complexity" evidence="1">
    <location>
        <begin position="95"/>
        <end position="115"/>
    </location>
</feature>
<keyword evidence="2" id="KW-0812">Transmembrane</keyword>
<feature type="compositionally biased region" description="Low complexity" evidence="1">
    <location>
        <begin position="55"/>
        <end position="66"/>
    </location>
</feature>